<feature type="transmembrane region" description="Helical" evidence="1">
    <location>
        <begin position="705"/>
        <end position="725"/>
    </location>
</feature>
<accession>J0DGX6</accession>
<dbReference type="OrthoDB" id="2062742at2"/>
<feature type="transmembrane region" description="Helical" evidence="1">
    <location>
        <begin position="673"/>
        <end position="693"/>
    </location>
</feature>
<name>J0DGX6_9BIFI</name>
<dbReference type="eggNOG" id="COG1807">
    <property type="taxonomic scope" value="Bacteria"/>
</dbReference>
<evidence type="ECO:0000256" key="1">
    <source>
        <dbReference type="SAM" id="Phobius"/>
    </source>
</evidence>
<feature type="transmembrane region" description="Helical" evidence="1">
    <location>
        <begin position="642"/>
        <end position="661"/>
    </location>
</feature>
<feature type="transmembrane region" description="Helical" evidence="1">
    <location>
        <begin position="243"/>
        <end position="266"/>
    </location>
</feature>
<evidence type="ECO:0000313" key="3">
    <source>
        <dbReference type="Proteomes" id="UP000006415"/>
    </source>
</evidence>
<dbReference type="RefSeq" id="WP_007147425.1">
    <property type="nucleotide sequence ID" value="NZ_AKCI01000001.1"/>
</dbReference>
<gene>
    <name evidence="2" type="ORF">HMPREF9156_00357</name>
</gene>
<feature type="transmembrane region" description="Helical" evidence="1">
    <location>
        <begin position="551"/>
        <end position="570"/>
    </location>
</feature>
<organism evidence="2 3">
    <name type="scientific">Scardovia wiggsiae F0424</name>
    <dbReference type="NCBI Taxonomy" id="857290"/>
    <lineage>
        <taxon>Bacteria</taxon>
        <taxon>Bacillati</taxon>
        <taxon>Actinomycetota</taxon>
        <taxon>Actinomycetes</taxon>
        <taxon>Bifidobacteriales</taxon>
        <taxon>Bifidobacteriaceae</taxon>
        <taxon>Scardovia</taxon>
    </lineage>
</organism>
<proteinExistence type="predicted"/>
<feature type="transmembrane region" description="Helical" evidence="1">
    <location>
        <begin position="370"/>
        <end position="394"/>
    </location>
</feature>
<protein>
    <submittedName>
        <fullName evidence="2">Uncharacterized protein</fullName>
    </submittedName>
</protein>
<feature type="transmembrane region" description="Helical" evidence="1">
    <location>
        <begin position="342"/>
        <end position="358"/>
    </location>
</feature>
<dbReference type="HOGENOM" id="CLU_022171_0_0_11"/>
<keyword evidence="3" id="KW-1185">Reference proteome</keyword>
<feature type="transmembrane region" description="Helical" evidence="1">
    <location>
        <begin position="429"/>
        <end position="451"/>
    </location>
</feature>
<dbReference type="STRING" id="857290.HMPREF9156_00357"/>
<keyword evidence="1" id="KW-0812">Transmembrane</keyword>
<comment type="caution">
    <text evidence="2">The sequence shown here is derived from an EMBL/GenBank/DDBJ whole genome shotgun (WGS) entry which is preliminary data.</text>
</comment>
<dbReference type="AlphaFoldDB" id="J0DGX6"/>
<evidence type="ECO:0000313" key="2">
    <source>
        <dbReference type="EMBL" id="EJD65593.1"/>
    </source>
</evidence>
<dbReference type="Proteomes" id="UP000006415">
    <property type="component" value="Unassembled WGS sequence"/>
</dbReference>
<dbReference type="EMBL" id="AGZS01000001">
    <property type="protein sequence ID" value="EJD65593.1"/>
    <property type="molecule type" value="Genomic_DNA"/>
</dbReference>
<feature type="transmembrane region" description="Helical" evidence="1">
    <location>
        <begin position="21"/>
        <end position="44"/>
    </location>
</feature>
<feature type="transmembrane region" description="Helical" evidence="1">
    <location>
        <begin position="798"/>
        <end position="816"/>
    </location>
</feature>
<feature type="transmembrane region" description="Helical" evidence="1">
    <location>
        <begin position="400"/>
        <end position="417"/>
    </location>
</feature>
<feature type="transmembrane region" description="Helical" evidence="1">
    <location>
        <begin position="485"/>
        <end position="514"/>
    </location>
</feature>
<feature type="transmembrane region" description="Helical" evidence="1">
    <location>
        <begin position="203"/>
        <end position="223"/>
    </location>
</feature>
<sequence length="817" mass="89619">MAKKGYPSVSAARRKHIPRTAVYLIAAALITLILEASVFNLSFWKSKASPPVQPAAETFSLVQLRADNRFGTGLSYASAENTLTITDPSHAYIDIPVKGRITQVFFDTSGAHLDYANLPAHNLGTIHTRIDSCTGSGSTCISGKAVQFSPSVTRTAYVPLPSQVSMLTAQGRSPGAKLRVWFSDSAGSHLALHTITTNPDTPFSFNLLRVAILFALLCFLILLRPRSELYRITLEPGSARFRIFFFVCIIAPCIAITVLSGIFLGWTQDSGVYLQYPGSYTYDFSQYQLSAQAILKGQPWLDLPVDPQLLTAHHPQSVAERNALLANGTTIYWDYVFYNNHWYSYFGIVPALVAFLPFQAVTSLFHTGGLWLNTIVASFAFLCLAVIFGLLALVRFLKRYFPNISVGQTLIVTLMMAAGSTIISLFTNLTFYCIPTASATFFTALGFWLWLGARRTYDPGLKRYRPWTSADAGNAAGSRISYPRIIFGTLSIALTAGCRPPFILSAVLLIPLYLELLQTQRGTGAQPAAAAAGTAAHASGASRRNITRQQIRLTAAALVSAVAGLLPVLLNNQIKFGSIFDFGSKYQMTVDDLTAYKPSAQSVVQGFAAYFWSPLQPTASRGFPFFNSYKPRLIPWMYSDNIIAGIFIFAPLCWLVVCMISPSVLRALRRSRTLLLTVLCIALSFAMCLMETYMGGVDWRYMNDFSWILTLASIPIFVILSTWCLQAMDRTGTEAAASGSSGKSVRLNSPKSPAMRRIIRSAAHSPAAAAVLMWILILTAFFELIFFVLTIFDPSRSHAIITMAPAAYHLLASVFMI</sequence>
<keyword evidence="1" id="KW-0472">Membrane</keyword>
<feature type="transmembrane region" description="Helical" evidence="1">
    <location>
        <begin position="767"/>
        <end position="792"/>
    </location>
</feature>
<reference evidence="2 3" key="1">
    <citation type="submission" date="2012-01" db="EMBL/GenBank/DDBJ databases">
        <title>The Genome Sequence of Scardovia wiggsiae F0424.</title>
        <authorList>
            <consortium name="The Broad Institute Genome Sequencing Platform"/>
            <person name="Earl A."/>
            <person name="Ward D."/>
            <person name="Feldgarden M."/>
            <person name="Gevers D."/>
            <person name="Izard J."/>
            <person name="Ganesan A."/>
            <person name="Baranova O.V."/>
            <person name="Blanton J.M."/>
            <person name="Tanner A.C."/>
            <person name="Mathney J."/>
            <person name="Dewhirst F.E."/>
            <person name="Young S.K."/>
            <person name="Zeng Q."/>
            <person name="Gargeya S."/>
            <person name="Fitzgerald M."/>
            <person name="Haas B."/>
            <person name="Abouelleil A."/>
            <person name="Alvarado L."/>
            <person name="Arachchi H.M."/>
            <person name="Berlin A."/>
            <person name="Chapman S.B."/>
            <person name="Gearin G."/>
            <person name="Goldberg J."/>
            <person name="Griggs A."/>
            <person name="Gujja S."/>
            <person name="Hansen M."/>
            <person name="Heiman D."/>
            <person name="Howarth C."/>
            <person name="Larimer J."/>
            <person name="Lui A."/>
            <person name="MacDonald P.J.P."/>
            <person name="McCowen C."/>
            <person name="Montmayeur A."/>
            <person name="Murphy C."/>
            <person name="Neiman D."/>
            <person name="Pearson M."/>
            <person name="Priest M."/>
            <person name="Roberts A."/>
            <person name="Saif S."/>
            <person name="Shea T."/>
            <person name="Sisk P."/>
            <person name="Stolte C."/>
            <person name="Sykes S."/>
            <person name="Wortman J."/>
            <person name="Nusbaum C."/>
            <person name="Birren B."/>
        </authorList>
    </citation>
    <scope>NUCLEOTIDE SEQUENCE [LARGE SCALE GENOMIC DNA]</scope>
    <source>
        <strain evidence="2 3">F0424</strain>
    </source>
</reference>
<keyword evidence="1" id="KW-1133">Transmembrane helix</keyword>